<dbReference type="Proteomes" id="UP000215616">
    <property type="component" value="Unassembled WGS sequence"/>
</dbReference>
<accession>A0A258D7L8</accession>
<comment type="caution">
    <text evidence="1">The sequence shown here is derived from an EMBL/GenBank/DDBJ whole genome shotgun (WGS) entry which is preliminary data.</text>
</comment>
<dbReference type="EMBL" id="NCDQ01000133">
    <property type="protein sequence ID" value="OYX03626.1"/>
    <property type="molecule type" value="Genomic_DNA"/>
</dbReference>
<evidence type="ECO:0000313" key="2">
    <source>
        <dbReference type="Proteomes" id="UP000215616"/>
    </source>
</evidence>
<gene>
    <name evidence="1" type="ORF">B7Z12_09695</name>
</gene>
<evidence type="ECO:0000313" key="1">
    <source>
        <dbReference type="EMBL" id="OYX03626.1"/>
    </source>
</evidence>
<sequence>MATVIVVVVSSESGTQARGTKMAGLDVGGVELHFTCPHCGGQAPARIAAVRMLPVIDCDCGERFGVDLASFAAQVTAAETAARAARRRPRA</sequence>
<name>A0A258D7L8_CAUVI</name>
<dbReference type="AlphaFoldDB" id="A0A258D7L8"/>
<reference evidence="1 2" key="1">
    <citation type="submission" date="2017-03" db="EMBL/GenBank/DDBJ databases">
        <title>Lifting the veil on microbial sulfur biogeochemistry in mining wastewaters.</title>
        <authorList>
            <person name="Kantor R.S."/>
            <person name="Colenbrander Nelson T."/>
            <person name="Marshall S."/>
            <person name="Bennett D."/>
            <person name="Apte S."/>
            <person name="Camacho D."/>
            <person name="Thomas B.C."/>
            <person name="Warren L.A."/>
            <person name="Banfield J.F."/>
        </authorList>
    </citation>
    <scope>NUCLEOTIDE SEQUENCE [LARGE SCALE GENOMIC DNA]</scope>
    <source>
        <strain evidence="1">32-67-7</strain>
    </source>
</reference>
<protein>
    <submittedName>
        <fullName evidence="1">Uncharacterized protein</fullName>
    </submittedName>
</protein>
<proteinExistence type="predicted"/>
<organism evidence="1 2">
    <name type="scientific">Caulobacter vibrioides</name>
    <name type="common">Caulobacter crescentus</name>
    <dbReference type="NCBI Taxonomy" id="155892"/>
    <lineage>
        <taxon>Bacteria</taxon>
        <taxon>Pseudomonadati</taxon>
        <taxon>Pseudomonadota</taxon>
        <taxon>Alphaproteobacteria</taxon>
        <taxon>Caulobacterales</taxon>
        <taxon>Caulobacteraceae</taxon>
        <taxon>Caulobacter</taxon>
    </lineage>
</organism>